<dbReference type="Pfam" id="PF00116">
    <property type="entry name" value="COX2"/>
    <property type="match status" value="1"/>
</dbReference>
<keyword evidence="6 18" id="KW-0679">Respiratory chain</keyword>
<reference evidence="22" key="1">
    <citation type="submission" date="2006-07" db="EMBL/GenBank/DDBJ databases">
        <authorList>
            <person name="Inward D.J.G."/>
            <person name="Eggleton P."/>
            <person name="Beccaloni G."/>
        </authorList>
    </citation>
    <scope>NUCLEOTIDE SEQUENCE</scope>
</reference>
<evidence type="ECO:0000256" key="3">
    <source>
        <dbReference type="ARBA" id="ARBA00011164"/>
    </source>
</evidence>
<reference evidence="22" key="2">
    <citation type="journal article" date="2007" name="Biol. Lett.">
        <title>Death of an order: a comprehensive molecular phylogenetic study confirms that termites are eusocial cockroaches.</title>
        <authorList>
            <person name="Inward D."/>
            <person name="Beccaloni G."/>
            <person name="Eggleton P."/>
        </authorList>
    </citation>
    <scope>NUCLEOTIDE SEQUENCE</scope>
</reference>
<evidence type="ECO:0000256" key="11">
    <source>
        <dbReference type="ARBA" id="ARBA00022967"/>
    </source>
</evidence>
<dbReference type="PANTHER" id="PTHR22888">
    <property type="entry name" value="CYTOCHROME C OXIDASE, SUBUNIT II"/>
    <property type="match status" value="1"/>
</dbReference>
<dbReference type="Gene3D" id="2.60.40.420">
    <property type="entry name" value="Cupredoxins - blue copper proteins"/>
    <property type="match status" value="1"/>
</dbReference>
<keyword evidence="11" id="KW-1278">Translocase</keyword>
<dbReference type="GO" id="GO:0005743">
    <property type="term" value="C:mitochondrial inner membrane"/>
    <property type="evidence" value="ECO:0007669"/>
    <property type="project" value="UniProtKB-SubCell"/>
</dbReference>
<comment type="similarity">
    <text evidence="2 18">Belongs to the cytochrome c oxidase subunit 2 family.</text>
</comment>
<keyword evidence="14 18" id="KW-0186">Copper</keyword>
<dbReference type="InterPro" id="IPR034210">
    <property type="entry name" value="CcO_II_C"/>
</dbReference>
<keyword evidence="12 18" id="KW-0249">Electron transport</keyword>
<keyword evidence="10" id="KW-0460">Magnesium</keyword>
<name>A7J465_PHYPD</name>
<gene>
    <name evidence="22" type="primary">COII</name>
</gene>
<comment type="catalytic activity">
    <reaction evidence="17">
        <text>4 Fe(II)-[cytochrome c] + O2 + 8 H(+)(in) = 4 Fe(III)-[cytochrome c] + 2 H2O + 4 H(+)(out)</text>
        <dbReference type="Rhea" id="RHEA:11436"/>
        <dbReference type="Rhea" id="RHEA-COMP:10350"/>
        <dbReference type="Rhea" id="RHEA-COMP:14399"/>
        <dbReference type="ChEBI" id="CHEBI:15377"/>
        <dbReference type="ChEBI" id="CHEBI:15378"/>
        <dbReference type="ChEBI" id="CHEBI:15379"/>
        <dbReference type="ChEBI" id="CHEBI:29033"/>
        <dbReference type="ChEBI" id="CHEBI:29034"/>
        <dbReference type="EC" id="7.1.1.9"/>
    </reaction>
    <physiologicalReaction direction="left-to-right" evidence="17">
        <dbReference type="Rhea" id="RHEA:11437"/>
    </physiologicalReaction>
</comment>
<dbReference type="Pfam" id="PF02790">
    <property type="entry name" value="COX2_TM"/>
    <property type="match status" value="1"/>
</dbReference>
<dbReference type="InterPro" id="IPR001505">
    <property type="entry name" value="Copper_CuA"/>
</dbReference>
<feature type="transmembrane region" description="Helical" evidence="19">
    <location>
        <begin position="27"/>
        <end position="48"/>
    </location>
</feature>
<dbReference type="EMBL" id="DQ874316">
    <property type="protein sequence ID" value="ABM53848.1"/>
    <property type="molecule type" value="Genomic_DNA"/>
</dbReference>
<sequence>MSTYADLNLQDSASFLMEQLMYFHDHAMFIVIMIVLSVGYTMLFLMMNKLKDYHTMDGQYLEIFWTIMPAVILIFLVLPSLRILYLIDENDKPLLTLKTIGHQWYWSYEYSDFLDVEFDTYMIPQNELKPSNIRLLEVDNRMTLPMNMLTRILISSEDVIHSWTIPSMGVKADATPGRLNQATLWFNRPGVFYGQCSEICGANHSFMPIVIESTPLHNFFEWIMNISESLDDW</sequence>
<dbReference type="PANTHER" id="PTHR22888:SF9">
    <property type="entry name" value="CYTOCHROME C OXIDASE SUBUNIT 2"/>
    <property type="match status" value="1"/>
</dbReference>
<dbReference type="SUPFAM" id="SSF81464">
    <property type="entry name" value="Cytochrome c oxidase subunit II-like, transmembrane region"/>
    <property type="match status" value="1"/>
</dbReference>
<dbReference type="GO" id="GO:0042773">
    <property type="term" value="P:ATP synthesis coupled electron transport"/>
    <property type="evidence" value="ECO:0007669"/>
    <property type="project" value="TreeGrafter"/>
</dbReference>
<dbReference type="Gene3D" id="1.10.287.90">
    <property type="match status" value="1"/>
</dbReference>
<evidence type="ECO:0000256" key="17">
    <source>
        <dbReference type="ARBA" id="ARBA00049512"/>
    </source>
</evidence>
<dbReference type="PRINTS" id="PR01166">
    <property type="entry name" value="CYCOXIDASEII"/>
</dbReference>
<evidence type="ECO:0000256" key="10">
    <source>
        <dbReference type="ARBA" id="ARBA00022842"/>
    </source>
</evidence>
<dbReference type="InterPro" id="IPR008972">
    <property type="entry name" value="Cupredoxin"/>
</dbReference>
<dbReference type="FunFam" id="2.60.40.420:FF:000001">
    <property type="entry name" value="Cytochrome c oxidase subunit 2"/>
    <property type="match status" value="1"/>
</dbReference>
<organism evidence="22">
    <name type="scientific">Phyllocrania paradoxa</name>
    <name type="common">Ghost praying mantis</name>
    <dbReference type="NCBI Taxonomy" id="267208"/>
    <lineage>
        <taxon>Eukaryota</taxon>
        <taxon>Metazoa</taxon>
        <taxon>Ecdysozoa</taxon>
        <taxon>Arthropoda</taxon>
        <taxon>Hexapoda</taxon>
        <taxon>Insecta</taxon>
        <taxon>Pterygota</taxon>
        <taxon>Neoptera</taxon>
        <taxon>Polyneoptera</taxon>
        <taxon>Dictyoptera</taxon>
        <taxon>Mantodea</taxon>
        <taxon>Eumantodea</taxon>
        <taxon>Hymenopoidea</taxon>
        <taxon>Hymenopodidae</taxon>
        <taxon>Phyllocraniinae</taxon>
        <taxon>Phyllocrania</taxon>
    </lineage>
</organism>
<keyword evidence="16 18" id="KW-0472">Membrane</keyword>
<evidence type="ECO:0000256" key="1">
    <source>
        <dbReference type="ARBA" id="ARBA00004448"/>
    </source>
</evidence>
<evidence type="ECO:0000259" key="21">
    <source>
        <dbReference type="PROSITE" id="PS50999"/>
    </source>
</evidence>
<geneLocation type="mitochondrion" evidence="22"/>
<evidence type="ECO:0000259" key="20">
    <source>
        <dbReference type="PROSITE" id="PS50857"/>
    </source>
</evidence>
<evidence type="ECO:0000256" key="5">
    <source>
        <dbReference type="ARBA" id="ARBA00022448"/>
    </source>
</evidence>
<comment type="cofactor">
    <cofactor evidence="18">
        <name>Cu cation</name>
        <dbReference type="ChEBI" id="CHEBI:23378"/>
    </cofactor>
    <text evidence="18">Binds a copper A center.</text>
</comment>
<dbReference type="GO" id="GO:0005507">
    <property type="term" value="F:copper ion binding"/>
    <property type="evidence" value="ECO:0007669"/>
    <property type="project" value="InterPro"/>
</dbReference>
<keyword evidence="7 18" id="KW-0812">Transmembrane</keyword>
<evidence type="ECO:0000256" key="9">
    <source>
        <dbReference type="ARBA" id="ARBA00022792"/>
    </source>
</evidence>
<evidence type="ECO:0000256" key="13">
    <source>
        <dbReference type="ARBA" id="ARBA00022989"/>
    </source>
</evidence>
<dbReference type="CDD" id="cd13912">
    <property type="entry name" value="CcO_II_C"/>
    <property type="match status" value="1"/>
</dbReference>
<feature type="domain" description="Cytochrome oxidase subunit II copper A binding" evidence="20">
    <location>
        <begin position="92"/>
        <end position="225"/>
    </location>
</feature>
<evidence type="ECO:0000256" key="8">
    <source>
        <dbReference type="ARBA" id="ARBA00022723"/>
    </source>
</evidence>
<protein>
    <recommendedName>
        <fullName evidence="4 18">Cytochrome c oxidase subunit 2</fullName>
    </recommendedName>
</protein>
<evidence type="ECO:0000256" key="19">
    <source>
        <dbReference type="SAM" id="Phobius"/>
    </source>
</evidence>
<evidence type="ECO:0000256" key="12">
    <source>
        <dbReference type="ARBA" id="ARBA00022982"/>
    </source>
</evidence>
<evidence type="ECO:0000256" key="2">
    <source>
        <dbReference type="ARBA" id="ARBA00007866"/>
    </source>
</evidence>
<dbReference type="AlphaFoldDB" id="A7J465"/>
<dbReference type="GO" id="GO:0004129">
    <property type="term" value="F:cytochrome-c oxidase activity"/>
    <property type="evidence" value="ECO:0007669"/>
    <property type="project" value="UniProtKB-EC"/>
</dbReference>
<dbReference type="InterPro" id="IPR011759">
    <property type="entry name" value="Cyt_c_oxidase_su2_TM_dom"/>
</dbReference>
<dbReference type="InterPro" id="IPR045187">
    <property type="entry name" value="CcO_II"/>
</dbReference>
<dbReference type="SUPFAM" id="SSF49503">
    <property type="entry name" value="Cupredoxins"/>
    <property type="match status" value="1"/>
</dbReference>
<comment type="function">
    <text evidence="18">Component of the cytochrome c oxidase, the last enzyme in the mitochondrial electron transport chain which drives oxidative phosphorylation. The respiratory chain contains 3 multisubunit complexes succinate dehydrogenase (complex II, CII), ubiquinol-cytochrome c oxidoreductase (cytochrome b-c1 complex, complex III, CIII) and cytochrome c oxidase (complex IV, CIV), that cooperate to transfer electrons derived from NADH and succinate to molecular oxygen, creating an electrochemical gradient over the inner membrane that drives transmembrane transport and the ATP synthase. Cytochrome c oxidase is the component of the respiratory chain that catalyzes the reduction of oxygen to water. Electrons originating from reduced cytochrome c in the intermembrane space (IMS) are transferred via the dinuclear copper A center (CU(A)) of subunit 2 and heme A of subunit 1 to the active site in subunit 1, a binuclear center (BNC) formed by heme A3 and copper B (CU(B)). The BNC reduces molecular oxygen to 2 water molecules using 4 electrons from cytochrome c in the IMS and 4 protons from the mitochondrial matrix.</text>
</comment>
<dbReference type="InterPro" id="IPR002429">
    <property type="entry name" value="CcO_II-like_C"/>
</dbReference>
<evidence type="ECO:0000256" key="15">
    <source>
        <dbReference type="ARBA" id="ARBA00023128"/>
    </source>
</evidence>
<keyword evidence="9 18" id="KW-0999">Mitochondrion inner membrane</keyword>
<evidence type="ECO:0000313" key="22">
    <source>
        <dbReference type="EMBL" id="ABM53848.1"/>
    </source>
</evidence>
<evidence type="ECO:0000256" key="18">
    <source>
        <dbReference type="RuleBase" id="RU000457"/>
    </source>
</evidence>
<evidence type="ECO:0000256" key="14">
    <source>
        <dbReference type="ARBA" id="ARBA00023008"/>
    </source>
</evidence>
<proteinExistence type="inferred from homology"/>
<dbReference type="PROSITE" id="PS50857">
    <property type="entry name" value="COX2_CUA"/>
    <property type="match status" value="1"/>
</dbReference>
<feature type="transmembrane region" description="Helical" evidence="19">
    <location>
        <begin position="60"/>
        <end position="85"/>
    </location>
</feature>
<dbReference type="PROSITE" id="PS50999">
    <property type="entry name" value="COX2_TM"/>
    <property type="match status" value="1"/>
</dbReference>
<dbReference type="PROSITE" id="PS00078">
    <property type="entry name" value="COX2"/>
    <property type="match status" value="1"/>
</dbReference>
<keyword evidence="15 18" id="KW-0496">Mitochondrion</keyword>
<keyword evidence="5 18" id="KW-0813">Transport</keyword>
<comment type="subunit">
    <text evidence="3">Component of the cytochrome c oxidase (complex IV, CIV), a multisubunit enzyme composed of a catalytic core of 3 subunits and several supernumerary subunits. The complex exists as a monomer or a dimer and forms supercomplexes (SCs) in the inner mitochondrial membrane with ubiquinol-cytochrome c oxidoreductase (cytochrome b-c1 complex, complex III, CIII).</text>
</comment>
<accession>A7J465</accession>
<evidence type="ECO:0000256" key="16">
    <source>
        <dbReference type="ARBA" id="ARBA00023136"/>
    </source>
</evidence>
<comment type="subcellular location">
    <subcellularLocation>
        <location evidence="1 18">Mitochondrion inner membrane</location>
        <topology evidence="1 18">Multi-pass membrane protein</topology>
    </subcellularLocation>
</comment>
<evidence type="ECO:0000256" key="6">
    <source>
        <dbReference type="ARBA" id="ARBA00022660"/>
    </source>
</evidence>
<feature type="domain" description="Cytochrome oxidase subunit II transmembrane region profile" evidence="21">
    <location>
        <begin position="1"/>
        <end position="91"/>
    </location>
</feature>
<evidence type="ECO:0000256" key="4">
    <source>
        <dbReference type="ARBA" id="ARBA00015946"/>
    </source>
</evidence>
<keyword evidence="13 19" id="KW-1133">Transmembrane helix</keyword>
<evidence type="ECO:0000256" key="7">
    <source>
        <dbReference type="ARBA" id="ARBA00022692"/>
    </source>
</evidence>
<keyword evidence="8 18" id="KW-0479">Metal-binding</keyword>
<dbReference type="InterPro" id="IPR036257">
    <property type="entry name" value="Cyt_c_oxidase_su2_TM_sf"/>
</dbReference>